<sequence length="87" mass="9350">MIFASAAAASGPLADVICDTTLRMEQRLKTTLTAEKTASGMRSADSIVEVWTDDRGDWVLVMRYAAGNSCIVAMGEHWEQAGEKPAS</sequence>
<gene>
    <name evidence="1" type="ORF">E4Z66_11870</name>
</gene>
<proteinExistence type="predicted"/>
<organism evidence="1 2">
    <name type="scientific">Aliishimia ponticola</name>
    <dbReference type="NCBI Taxonomy" id="2499833"/>
    <lineage>
        <taxon>Bacteria</taxon>
        <taxon>Pseudomonadati</taxon>
        <taxon>Pseudomonadota</taxon>
        <taxon>Alphaproteobacteria</taxon>
        <taxon>Rhodobacterales</taxon>
        <taxon>Paracoccaceae</taxon>
        <taxon>Aliishimia</taxon>
    </lineage>
</organism>
<evidence type="ECO:0000313" key="1">
    <source>
        <dbReference type="EMBL" id="THH35776.1"/>
    </source>
</evidence>
<dbReference type="EMBL" id="SRKY01000003">
    <property type="protein sequence ID" value="THH35776.1"/>
    <property type="molecule type" value="Genomic_DNA"/>
</dbReference>
<comment type="caution">
    <text evidence="1">The sequence shown here is derived from an EMBL/GenBank/DDBJ whole genome shotgun (WGS) entry which is preliminary data.</text>
</comment>
<protein>
    <submittedName>
        <fullName evidence="1">Uncharacterized protein</fullName>
    </submittedName>
</protein>
<reference evidence="1 2" key="1">
    <citation type="submission" date="2019-04" db="EMBL/GenBank/DDBJ databases">
        <title>Shimia ponticola sp. nov., isolated from seawater.</title>
        <authorList>
            <person name="Kim Y.-O."/>
            <person name="Yoon J.-H."/>
        </authorList>
    </citation>
    <scope>NUCLEOTIDE SEQUENCE [LARGE SCALE GENOMIC DNA]</scope>
    <source>
        <strain evidence="1 2">MYP11</strain>
    </source>
</reference>
<name>A0A4S4N971_9RHOB</name>
<evidence type="ECO:0000313" key="2">
    <source>
        <dbReference type="Proteomes" id="UP000306602"/>
    </source>
</evidence>
<dbReference type="AlphaFoldDB" id="A0A4S4N971"/>
<accession>A0A4S4N971</accession>
<dbReference type="OrthoDB" id="9810895at2"/>
<keyword evidence="2" id="KW-1185">Reference proteome</keyword>
<dbReference type="Proteomes" id="UP000306602">
    <property type="component" value="Unassembled WGS sequence"/>
</dbReference>